<keyword evidence="1" id="KW-1133">Transmembrane helix</keyword>
<gene>
    <name evidence="2" type="ORF">ENJ15_03350</name>
</gene>
<dbReference type="Gene3D" id="2.40.160.10">
    <property type="entry name" value="Porin"/>
    <property type="match status" value="1"/>
</dbReference>
<name>A0A7V5RNX8_CALAY</name>
<evidence type="ECO:0000313" key="2">
    <source>
        <dbReference type="EMBL" id="HHM02022.1"/>
    </source>
</evidence>
<protein>
    <recommendedName>
        <fullName evidence="3">Porin</fullName>
    </recommendedName>
</protein>
<evidence type="ECO:0000256" key="1">
    <source>
        <dbReference type="SAM" id="Phobius"/>
    </source>
</evidence>
<dbReference type="SUPFAM" id="SSF56935">
    <property type="entry name" value="Porins"/>
    <property type="match status" value="1"/>
</dbReference>
<dbReference type="EMBL" id="DRLI01000129">
    <property type="protein sequence ID" value="HHM02022.1"/>
    <property type="molecule type" value="Genomic_DNA"/>
</dbReference>
<comment type="caution">
    <text evidence="2">The sequence shown here is derived from an EMBL/GenBank/DDBJ whole genome shotgun (WGS) entry which is preliminary data.</text>
</comment>
<keyword evidence="1" id="KW-0812">Transmembrane</keyword>
<dbReference type="InterPro" id="IPR023614">
    <property type="entry name" value="Porin_dom_sf"/>
</dbReference>
<sequence length="418" mass="46544">MKTKDTGHYLTRAILYIILPGMLCGLLAQSSIRISGYGNTHFMDHDGTPNFTGRELDKSFIQLREFSLFFDMAITDAIIASTELEASNNGNDYTANYAYVDIQATDNLSFRVGKLLVPFLSYNENKPNFKQNLMSQPFTAWNLAPVVPVPIEFHGVGWSDAGAMVNWNTFIEDVGLLDVKLAVINGLGSESNVLDDNAVQLNDGAGLPYVRPRDGLIQNDEASELIDNNGNKATVIKIAFKTLAFPMDAGLSWYRGKWDNNDSKNLEMLGGHFNWLSRNWTFKGEYVVAAVEQDAGLDPVAAAGLSGPSSINTTVGNYNMSAYYAEASATPFHWDNSRYLKFVARYDAVDTNDKAVFNPFDRSRITVGLEWQLGKNTRLRYEYQRSTINDFDKAPAPYKNAGGNETIEMHMPSLIFSF</sequence>
<reference evidence="2" key="1">
    <citation type="journal article" date="2020" name="mSystems">
        <title>Genome- and Community-Level Interaction Insights into Carbon Utilization and Element Cycling Functions of Hydrothermarchaeota in Hydrothermal Sediment.</title>
        <authorList>
            <person name="Zhou Z."/>
            <person name="Liu Y."/>
            <person name="Xu W."/>
            <person name="Pan J."/>
            <person name="Luo Z.H."/>
            <person name="Li M."/>
        </authorList>
    </citation>
    <scope>NUCLEOTIDE SEQUENCE [LARGE SCALE GENOMIC DNA]</scope>
    <source>
        <strain evidence="2">HyVt-460</strain>
    </source>
</reference>
<proteinExistence type="predicted"/>
<organism evidence="2">
    <name type="scientific">Caldithrix abyssi</name>
    <dbReference type="NCBI Taxonomy" id="187145"/>
    <lineage>
        <taxon>Bacteria</taxon>
        <taxon>Pseudomonadati</taxon>
        <taxon>Calditrichota</taxon>
        <taxon>Calditrichia</taxon>
        <taxon>Calditrichales</taxon>
        <taxon>Calditrichaceae</taxon>
        <taxon>Caldithrix</taxon>
    </lineage>
</organism>
<feature type="transmembrane region" description="Helical" evidence="1">
    <location>
        <begin position="9"/>
        <end position="28"/>
    </location>
</feature>
<keyword evidence="1" id="KW-0472">Membrane</keyword>
<dbReference type="AlphaFoldDB" id="A0A7V5RNX8"/>
<evidence type="ECO:0008006" key="3">
    <source>
        <dbReference type="Google" id="ProtNLM"/>
    </source>
</evidence>
<dbReference type="Proteomes" id="UP000885771">
    <property type="component" value="Unassembled WGS sequence"/>
</dbReference>
<accession>A0A7V5RNX8</accession>